<feature type="transmembrane region" description="Helical" evidence="5">
    <location>
        <begin position="20"/>
        <end position="41"/>
    </location>
</feature>
<reference evidence="6 7" key="1">
    <citation type="submission" date="2023-04" db="EMBL/GenBank/DDBJ databases">
        <title>Genome of Basidiobolus ranarum AG-B5.</title>
        <authorList>
            <person name="Stajich J.E."/>
            <person name="Carter-House D."/>
            <person name="Gryganskyi A."/>
        </authorList>
    </citation>
    <scope>NUCLEOTIDE SEQUENCE [LARGE SCALE GENOMIC DNA]</scope>
    <source>
        <strain evidence="6 7">AG-B5</strain>
    </source>
</reference>
<name>A0ABR2WMS1_9FUNG</name>
<keyword evidence="3 5" id="KW-1133">Transmembrane helix</keyword>
<organism evidence="6 7">
    <name type="scientific">Basidiobolus ranarum</name>
    <dbReference type="NCBI Taxonomy" id="34480"/>
    <lineage>
        <taxon>Eukaryota</taxon>
        <taxon>Fungi</taxon>
        <taxon>Fungi incertae sedis</taxon>
        <taxon>Zoopagomycota</taxon>
        <taxon>Entomophthoromycotina</taxon>
        <taxon>Basidiobolomycetes</taxon>
        <taxon>Basidiobolales</taxon>
        <taxon>Basidiobolaceae</taxon>
        <taxon>Basidiobolus</taxon>
    </lineage>
</organism>
<evidence type="ECO:0000313" key="7">
    <source>
        <dbReference type="Proteomes" id="UP001479436"/>
    </source>
</evidence>
<protein>
    <submittedName>
        <fullName evidence="6">Uncharacterized protein</fullName>
    </submittedName>
</protein>
<dbReference type="PANTHER" id="PTHR38483">
    <property type="entry name" value="CHROMOSOME 1, WHOLE GENOME SHOTGUN SEQUENCE"/>
    <property type="match status" value="1"/>
</dbReference>
<sequence>MLFEVTIRMVALGKTYWKSFLNILDVVLMMFCTTTLVLLFLGCSPFSEKEELVDTVFLVIRNVIQFWRLITTVQKNKRHISAKNATIDFQDVRPTSMVFEDVTLSIPPHGYVLEEEEEYP</sequence>
<proteinExistence type="predicted"/>
<comment type="subcellular location">
    <subcellularLocation>
        <location evidence="1">Membrane</location>
        <topology evidence="1">Multi-pass membrane protein</topology>
    </subcellularLocation>
</comment>
<dbReference type="EMBL" id="JASJQH010000834">
    <property type="protein sequence ID" value="KAK9762781.1"/>
    <property type="molecule type" value="Genomic_DNA"/>
</dbReference>
<keyword evidence="4 5" id="KW-0472">Membrane</keyword>
<dbReference type="InterPro" id="IPR027359">
    <property type="entry name" value="Volt_channel_dom_sf"/>
</dbReference>
<gene>
    <name evidence="6" type="ORF">K7432_011157</name>
</gene>
<keyword evidence="7" id="KW-1185">Reference proteome</keyword>
<dbReference type="Proteomes" id="UP001479436">
    <property type="component" value="Unassembled WGS sequence"/>
</dbReference>
<dbReference type="PANTHER" id="PTHR38483:SF1">
    <property type="entry name" value="ION TRANSPORT DOMAIN-CONTAINING PROTEIN"/>
    <property type="match status" value="1"/>
</dbReference>
<accession>A0ABR2WMS1</accession>
<evidence type="ECO:0000256" key="5">
    <source>
        <dbReference type="SAM" id="Phobius"/>
    </source>
</evidence>
<comment type="caution">
    <text evidence="6">The sequence shown here is derived from an EMBL/GenBank/DDBJ whole genome shotgun (WGS) entry which is preliminary data.</text>
</comment>
<evidence type="ECO:0000256" key="3">
    <source>
        <dbReference type="ARBA" id="ARBA00022989"/>
    </source>
</evidence>
<evidence type="ECO:0000313" key="6">
    <source>
        <dbReference type="EMBL" id="KAK9762781.1"/>
    </source>
</evidence>
<evidence type="ECO:0000256" key="4">
    <source>
        <dbReference type="ARBA" id="ARBA00023136"/>
    </source>
</evidence>
<evidence type="ECO:0000256" key="1">
    <source>
        <dbReference type="ARBA" id="ARBA00004141"/>
    </source>
</evidence>
<evidence type="ECO:0000256" key="2">
    <source>
        <dbReference type="ARBA" id="ARBA00022692"/>
    </source>
</evidence>
<dbReference type="Gene3D" id="1.20.120.350">
    <property type="entry name" value="Voltage-gated potassium channels. Chain C"/>
    <property type="match status" value="1"/>
</dbReference>
<keyword evidence="2 5" id="KW-0812">Transmembrane</keyword>